<dbReference type="EMBL" id="JAENGZ010001281">
    <property type="protein sequence ID" value="KAG6949211.1"/>
    <property type="molecule type" value="Genomic_DNA"/>
</dbReference>
<dbReference type="Proteomes" id="UP000688947">
    <property type="component" value="Unassembled WGS sequence"/>
</dbReference>
<reference evidence="1" key="1">
    <citation type="submission" date="2021-01" db="EMBL/GenBank/DDBJ databases">
        <title>Phytophthora aleatoria, a newly-described species from Pinus radiata is distinct from Phytophthora cactorum isolates based on comparative genomics.</title>
        <authorList>
            <person name="Mcdougal R."/>
            <person name="Panda P."/>
            <person name="Williams N."/>
            <person name="Studholme D.J."/>
        </authorList>
    </citation>
    <scope>NUCLEOTIDE SEQUENCE</scope>
    <source>
        <strain evidence="1">NZFS 3830</strain>
    </source>
</reference>
<evidence type="ECO:0000313" key="2">
    <source>
        <dbReference type="Proteomes" id="UP000688947"/>
    </source>
</evidence>
<name>A0A8T1TZ55_9STRA</name>
<gene>
    <name evidence="1" type="ORF">JG687_00015021</name>
</gene>
<protein>
    <submittedName>
        <fullName evidence="1">Uncharacterized protein</fullName>
    </submittedName>
</protein>
<sequence length="105" mass="12159">MQQSTAASRRKRQRLIKTLNLQVMLMQSLALKTLLISRKLTMWNQRRQLISMKRNTVPKISTSLRAVVVNQLEMRANRHLEYLATVLLHASELCPIVATSCTTRR</sequence>
<dbReference type="AlphaFoldDB" id="A0A8T1TZ55"/>
<organism evidence="1 2">
    <name type="scientific">Phytophthora cactorum</name>
    <dbReference type="NCBI Taxonomy" id="29920"/>
    <lineage>
        <taxon>Eukaryota</taxon>
        <taxon>Sar</taxon>
        <taxon>Stramenopiles</taxon>
        <taxon>Oomycota</taxon>
        <taxon>Peronosporomycetes</taxon>
        <taxon>Peronosporales</taxon>
        <taxon>Peronosporaceae</taxon>
        <taxon>Phytophthora</taxon>
    </lineage>
</organism>
<proteinExistence type="predicted"/>
<dbReference type="VEuPathDB" id="FungiDB:PC110_g10839"/>
<evidence type="ECO:0000313" key="1">
    <source>
        <dbReference type="EMBL" id="KAG6949211.1"/>
    </source>
</evidence>
<comment type="caution">
    <text evidence="1">The sequence shown here is derived from an EMBL/GenBank/DDBJ whole genome shotgun (WGS) entry which is preliminary data.</text>
</comment>
<accession>A0A8T1TZ55</accession>